<dbReference type="Proteomes" id="UP000184148">
    <property type="component" value="Unassembled WGS sequence"/>
</dbReference>
<dbReference type="PANTHER" id="PTHR33303">
    <property type="entry name" value="CYTOPLASMIC PROTEIN-RELATED"/>
    <property type="match status" value="1"/>
</dbReference>
<reference evidence="3" key="1">
    <citation type="submission" date="2016-11" db="EMBL/GenBank/DDBJ databases">
        <authorList>
            <person name="Varghese N."/>
            <person name="Submissions S."/>
        </authorList>
    </citation>
    <scope>NUCLEOTIDE SEQUENCE [LARGE SCALE GENOMIC DNA]</scope>
    <source>
        <strain evidence="3">DSM 12395</strain>
    </source>
</reference>
<accession>A0A1M4YT16</accession>
<dbReference type="STRING" id="1121429.SAMN02745133_01788"/>
<proteinExistence type="predicted"/>
<evidence type="ECO:0000313" key="2">
    <source>
        <dbReference type="EMBL" id="SHF08476.1"/>
    </source>
</evidence>
<dbReference type="InterPro" id="IPR036291">
    <property type="entry name" value="NAD(P)-bd_dom_sf"/>
</dbReference>
<dbReference type="PANTHER" id="PTHR33303:SF2">
    <property type="entry name" value="COA-BINDING DOMAIN-CONTAINING PROTEIN"/>
    <property type="match status" value="1"/>
</dbReference>
<sequence>MYTNPSDEKIKELLTRCKTIAVVGLSDKPHRDSYKVAAYMQSQGYRIIPVHPRVKEVLGEKAYKTLSDIPDKVDLVNVFRKSEETPPVVREAIPLKPAAVWLQLGIINDEAAQIASDAGLEFIQDRCIKVEHARLLGNGKQE</sequence>
<evidence type="ECO:0000313" key="3">
    <source>
        <dbReference type="Proteomes" id="UP000184148"/>
    </source>
</evidence>
<dbReference type="EMBL" id="FQUY01000011">
    <property type="protein sequence ID" value="SHF08476.1"/>
    <property type="molecule type" value="Genomic_DNA"/>
</dbReference>
<name>A0A1M4YT16_9FIRM</name>
<organism evidence="2 3">
    <name type="scientific">Desulforamulus putei DSM 12395</name>
    <dbReference type="NCBI Taxonomy" id="1121429"/>
    <lineage>
        <taxon>Bacteria</taxon>
        <taxon>Bacillati</taxon>
        <taxon>Bacillota</taxon>
        <taxon>Clostridia</taxon>
        <taxon>Eubacteriales</taxon>
        <taxon>Peptococcaceae</taxon>
        <taxon>Desulforamulus</taxon>
    </lineage>
</organism>
<dbReference type="AlphaFoldDB" id="A0A1M4YT16"/>
<gene>
    <name evidence="2" type="ORF">SAMN02745133_01788</name>
</gene>
<dbReference type="OrthoDB" id="9804695at2"/>
<keyword evidence="3" id="KW-1185">Reference proteome</keyword>
<protein>
    <recommendedName>
        <fullName evidence="1">CoA-binding domain-containing protein</fullName>
    </recommendedName>
</protein>
<dbReference type="SUPFAM" id="SSF51735">
    <property type="entry name" value="NAD(P)-binding Rossmann-fold domains"/>
    <property type="match status" value="1"/>
</dbReference>
<dbReference type="Gene3D" id="3.40.50.720">
    <property type="entry name" value="NAD(P)-binding Rossmann-like Domain"/>
    <property type="match status" value="1"/>
</dbReference>
<feature type="domain" description="CoA-binding" evidence="1">
    <location>
        <begin position="14"/>
        <end position="106"/>
    </location>
</feature>
<dbReference type="InterPro" id="IPR003781">
    <property type="entry name" value="CoA-bd"/>
</dbReference>
<dbReference type="RefSeq" id="WP_073238871.1">
    <property type="nucleotide sequence ID" value="NZ_FQUY01000011.1"/>
</dbReference>
<dbReference type="SMART" id="SM00881">
    <property type="entry name" value="CoA_binding"/>
    <property type="match status" value="1"/>
</dbReference>
<evidence type="ECO:0000259" key="1">
    <source>
        <dbReference type="SMART" id="SM00881"/>
    </source>
</evidence>
<dbReference type="Pfam" id="PF13380">
    <property type="entry name" value="CoA_binding_2"/>
    <property type="match status" value="1"/>
</dbReference>